<dbReference type="SUPFAM" id="SSF111331">
    <property type="entry name" value="NAD kinase/diacylglycerol kinase-like"/>
    <property type="match status" value="1"/>
</dbReference>
<protein>
    <recommendedName>
        <fullName evidence="1">DAGKc domain-containing protein</fullName>
    </recommendedName>
</protein>
<dbReference type="Proteomes" id="UP000593594">
    <property type="component" value="Chromosome"/>
</dbReference>
<dbReference type="Gene3D" id="3.40.50.10330">
    <property type="entry name" value="Probable inorganic polyphosphate/atp-NAD kinase, domain 1"/>
    <property type="match status" value="1"/>
</dbReference>
<dbReference type="KEGG" id="kmn:HW532_16920"/>
<dbReference type="InterPro" id="IPR017438">
    <property type="entry name" value="ATP-NAD_kinase_N"/>
</dbReference>
<evidence type="ECO:0000259" key="1">
    <source>
        <dbReference type="PROSITE" id="PS50146"/>
    </source>
</evidence>
<keyword evidence="3" id="KW-1185">Reference proteome</keyword>
<sequence>MRATVLVNDSAGTVLTMGQETVRAVLQSGFAEAGRETEIRFEPADRLDRLLADAARKGMEGPLIVGGGDGTASLAARRLAGTEVTLGLLPLGTMNLLARALGTPLDLGQAAAALGRGRPADIDLGEVNGRLFVHHVSLGLHPRMIMLRNASGYRTRLQKVWASARSWARVVNRPPFFWIGAEVSGRTIRARTPSVIVTNNRLSRELGSLPLPERLDGGMVEVHIAKAQRRIEMVTLSLAAFMGRWDDEALFTSLMTERCRIEMRRPRVRASLDGELVRLDAPLDVSIRPRALSVLMPGTARNG</sequence>
<accession>A0A7S8C6D7</accession>
<reference evidence="2 3" key="1">
    <citation type="submission" date="2020-06" db="EMBL/GenBank/DDBJ databases">
        <title>Genome sequence of 2 isolates from Red Sea Mangroves.</title>
        <authorList>
            <person name="Sefrji F."/>
            <person name="Michoud G."/>
            <person name="Merlino G."/>
            <person name="Daffonchio D."/>
        </authorList>
    </citation>
    <scope>NUCLEOTIDE SEQUENCE [LARGE SCALE GENOMIC DNA]</scope>
    <source>
        <strain evidence="2 3">R1DC25</strain>
    </source>
</reference>
<dbReference type="RefSeq" id="WP_213161597.1">
    <property type="nucleotide sequence ID" value="NZ_CP058214.1"/>
</dbReference>
<proteinExistence type="predicted"/>
<dbReference type="Gene3D" id="2.60.200.40">
    <property type="match status" value="1"/>
</dbReference>
<dbReference type="Pfam" id="PF00781">
    <property type="entry name" value="DAGK_cat"/>
    <property type="match status" value="1"/>
</dbReference>
<dbReference type="GO" id="GO:0016301">
    <property type="term" value="F:kinase activity"/>
    <property type="evidence" value="ECO:0007669"/>
    <property type="project" value="InterPro"/>
</dbReference>
<dbReference type="EMBL" id="CP058214">
    <property type="protein sequence ID" value="QPC44231.1"/>
    <property type="molecule type" value="Genomic_DNA"/>
</dbReference>
<evidence type="ECO:0000313" key="3">
    <source>
        <dbReference type="Proteomes" id="UP000593594"/>
    </source>
</evidence>
<dbReference type="InterPro" id="IPR001206">
    <property type="entry name" value="Diacylglycerol_kinase_cat_dom"/>
</dbReference>
<dbReference type="InterPro" id="IPR016064">
    <property type="entry name" value="NAD/diacylglycerol_kinase_sf"/>
</dbReference>
<dbReference type="PROSITE" id="PS50146">
    <property type="entry name" value="DAGK"/>
    <property type="match status" value="1"/>
</dbReference>
<gene>
    <name evidence="2" type="ORF">HW532_16920</name>
</gene>
<organism evidence="2 3">
    <name type="scientific">Kaustia mangrovi</name>
    <dbReference type="NCBI Taxonomy" id="2593653"/>
    <lineage>
        <taxon>Bacteria</taxon>
        <taxon>Pseudomonadati</taxon>
        <taxon>Pseudomonadota</taxon>
        <taxon>Alphaproteobacteria</taxon>
        <taxon>Hyphomicrobiales</taxon>
        <taxon>Parvibaculaceae</taxon>
        <taxon>Kaustia</taxon>
    </lineage>
</organism>
<name>A0A7S8C6D7_9HYPH</name>
<feature type="domain" description="DAGKc" evidence="1">
    <location>
        <begin position="1"/>
        <end position="131"/>
    </location>
</feature>
<dbReference type="AlphaFoldDB" id="A0A7S8C6D7"/>
<evidence type="ECO:0000313" key="2">
    <source>
        <dbReference type="EMBL" id="QPC44231.1"/>
    </source>
</evidence>